<dbReference type="InterPro" id="IPR004089">
    <property type="entry name" value="MCPsignal_dom"/>
</dbReference>
<gene>
    <name evidence="11" type="primary">mcp4</name>
    <name evidence="11" type="ORF">SIID45300_03311</name>
</gene>
<keyword evidence="2" id="KW-1003">Cell membrane</keyword>
<dbReference type="SMART" id="SM00283">
    <property type="entry name" value="MA"/>
    <property type="match status" value="1"/>
</dbReference>
<protein>
    <submittedName>
        <fullName evidence="11">Methyl-accepting chemotaxis protein 4</fullName>
    </submittedName>
</protein>
<evidence type="ECO:0000256" key="6">
    <source>
        <dbReference type="ARBA" id="ARBA00023136"/>
    </source>
</evidence>
<dbReference type="RefSeq" id="WP_420906668.1">
    <property type="nucleotide sequence ID" value="NZ_BAAFGK010000005.1"/>
</dbReference>
<evidence type="ECO:0000256" key="8">
    <source>
        <dbReference type="PROSITE-ProRule" id="PRU00284"/>
    </source>
</evidence>
<evidence type="ECO:0000256" key="9">
    <source>
        <dbReference type="SAM" id="Phobius"/>
    </source>
</evidence>
<name>A0ABQ0CDH6_9PROT</name>
<comment type="similarity">
    <text evidence="7">Belongs to the methyl-accepting chemotaxis (MCP) protein family.</text>
</comment>
<organism evidence="11 12">
    <name type="scientific">Candidatus Magnetaquiglobus chichijimensis</name>
    <dbReference type="NCBI Taxonomy" id="3141448"/>
    <lineage>
        <taxon>Bacteria</taxon>
        <taxon>Pseudomonadati</taxon>
        <taxon>Pseudomonadota</taxon>
        <taxon>Magnetococcia</taxon>
        <taxon>Magnetococcales</taxon>
        <taxon>Candidatus Magnetaquicoccaceae</taxon>
        <taxon>Candidatus Magnetaquiglobus</taxon>
    </lineage>
</organism>
<reference evidence="11 12" key="2">
    <citation type="submission" date="2024-09" db="EMBL/GenBank/DDBJ databases">
        <title>Draft genome sequence of Candidatus Magnetaquicoccaceae bacterium FCR-1.</title>
        <authorList>
            <person name="Shimoshige H."/>
            <person name="Shimamura S."/>
            <person name="Taoka A."/>
            <person name="Kobayashi H."/>
            <person name="Maekawa T."/>
        </authorList>
    </citation>
    <scope>NUCLEOTIDE SEQUENCE [LARGE SCALE GENOMIC DNA]</scope>
    <source>
        <strain evidence="11 12">FCR-1</strain>
    </source>
</reference>
<evidence type="ECO:0000256" key="1">
    <source>
        <dbReference type="ARBA" id="ARBA00004651"/>
    </source>
</evidence>
<feature type="transmembrane region" description="Helical" evidence="9">
    <location>
        <begin position="196"/>
        <end position="215"/>
    </location>
</feature>
<dbReference type="EMBL" id="BAAFGK010000005">
    <property type="protein sequence ID" value="GAB0058951.1"/>
    <property type="molecule type" value="Genomic_DNA"/>
</dbReference>
<evidence type="ECO:0000256" key="3">
    <source>
        <dbReference type="ARBA" id="ARBA00022500"/>
    </source>
</evidence>
<keyword evidence="4 9" id="KW-0812">Transmembrane</keyword>
<evidence type="ECO:0000259" key="10">
    <source>
        <dbReference type="PROSITE" id="PS50111"/>
    </source>
</evidence>
<dbReference type="InterPro" id="IPR033480">
    <property type="entry name" value="sCache_2"/>
</dbReference>
<evidence type="ECO:0000313" key="12">
    <source>
        <dbReference type="Proteomes" id="UP001628193"/>
    </source>
</evidence>
<evidence type="ECO:0000313" key="11">
    <source>
        <dbReference type="EMBL" id="GAB0058951.1"/>
    </source>
</evidence>
<dbReference type="Proteomes" id="UP001628193">
    <property type="component" value="Unassembled WGS sequence"/>
</dbReference>
<dbReference type="SMART" id="SM01049">
    <property type="entry name" value="Cache_2"/>
    <property type="match status" value="1"/>
</dbReference>
<evidence type="ECO:0000256" key="2">
    <source>
        <dbReference type="ARBA" id="ARBA00022475"/>
    </source>
</evidence>
<keyword evidence="5 9" id="KW-1133">Transmembrane helix</keyword>
<keyword evidence="3" id="KW-0145">Chemotaxis</keyword>
<dbReference type="SUPFAM" id="SSF58104">
    <property type="entry name" value="Methyl-accepting chemotaxis protein (MCP) signaling domain"/>
    <property type="match status" value="1"/>
</dbReference>
<dbReference type="PANTHER" id="PTHR43531:SF11">
    <property type="entry name" value="METHYL-ACCEPTING CHEMOTAXIS PROTEIN 3"/>
    <property type="match status" value="1"/>
</dbReference>
<keyword evidence="12" id="KW-1185">Reference proteome</keyword>
<proteinExistence type="inferred from homology"/>
<dbReference type="Gene3D" id="1.10.287.950">
    <property type="entry name" value="Methyl-accepting chemotaxis protein"/>
    <property type="match status" value="1"/>
</dbReference>
<dbReference type="Pfam" id="PF00015">
    <property type="entry name" value="MCPsignal"/>
    <property type="match status" value="1"/>
</dbReference>
<dbReference type="InterPro" id="IPR051310">
    <property type="entry name" value="MCP_chemotaxis"/>
</dbReference>
<keyword evidence="6 9" id="KW-0472">Membrane</keyword>
<dbReference type="Pfam" id="PF17200">
    <property type="entry name" value="sCache_2"/>
    <property type="match status" value="1"/>
</dbReference>
<evidence type="ECO:0000256" key="4">
    <source>
        <dbReference type="ARBA" id="ARBA00022692"/>
    </source>
</evidence>
<comment type="caution">
    <text evidence="11">The sequence shown here is derived from an EMBL/GenBank/DDBJ whole genome shotgun (WGS) entry which is preliminary data.</text>
</comment>
<evidence type="ECO:0000256" key="7">
    <source>
        <dbReference type="ARBA" id="ARBA00029447"/>
    </source>
</evidence>
<dbReference type="PROSITE" id="PS50111">
    <property type="entry name" value="CHEMOTAXIS_TRANSDUC_2"/>
    <property type="match status" value="1"/>
</dbReference>
<feature type="transmembrane region" description="Helical" evidence="9">
    <location>
        <begin position="12"/>
        <end position="33"/>
    </location>
</feature>
<evidence type="ECO:0000256" key="5">
    <source>
        <dbReference type="ARBA" id="ARBA00022989"/>
    </source>
</evidence>
<dbReference type="PANTHER" id="PTHR43531">
    <property type="entry name" value="PROTEIN ICFG"/>
    <property type="match status" value="1"/>
</dbReference>
<keyword evidence="8" id="KW-0807">Transducer</keyword>
<accession>A0ABQ0CDH6</accession>
<comment type="subcellular location">
    <subcellularLocation>
        <location evidence="1">Cell membrane</location>
        <topology evidence="1">Multi-pass membrane protein</topology>
    </subcellularLocation>
</comment>
<reference evidence="11 12" key="1">
    <citation type="submission" date="2024-05" db="EMBL/GenBank/DDBJ databases">
        <authorList>
            <consortium name="Candidatus Magnetaquicoccaceae bacterium FCR-1 genome sequencing consortium"/>
            <person name="Shimoshige H."/>
            <person name="Shimamura S."/>
            <person name="Taoka A."/>
            <person name="Kobayashi H."/>
            <person name="Maekawa T."/>
        </authorList>
    </citation>
    <scope>NUCLEOTIDE SEQUENCE [LARGE SCALE GENOMIC DNA]</scope>
    <source>
        <strain evidence="11 12">FCR-1</strain>
    </source>
</reference>
<dbReference type="Gene3D" id="3.30.450.20">
    <property type="entry name" value="PAS domain"/>
    <property type="match status" value="1"/>
</dbReference>
<feature type="domain" description="Methyl-accepting transducer" evidence="10">
    <location>
        <begin position="273"/>
        <end position="488"/>
    </location>
</feature>
<sequence>MNILKKIKLQTQIWLLAMIALGGIIAISAIIYHDERVMMLEDRYAKTRNLVESAHSLLVYYHDLGNKGTLTPEAARAAAREAVKKLRFNEKDYFWINDFHPNMVMHPFKPELDGKDLSNFKDPKGTALFVEMVKVTRAQGAGFVPYLWPRPGQQEPVPKISYVKGFEPWGWIIGSGIYIDDVDAALAKRLREIGTVTLVVMLLLGAVTFAITRLINAQLGCDPLIIQEVAMRVASGHLDVTDARHQACRTGALASLQAMARQLKETIVEIRNISSSLVEKGGEFSHNAEFISAGGQAQDHGLSETFQAMNEIAATTRRNTDNASETGRIATRVANDAEKTGEAVARAVQAMREIADKISIIEEISRQTNLLALNAAIEAARAGEHGKGFAVVAAEVRKLAERSQGAAGEIIELSASSQSIAEQAGVMLHDLLPNIRKTAGLVQEIIASGSEQAGHADRVLASLKEQVEISHRNSAASQNMARDSEALRGFADRLEEVIGFFKA</sequence>